<accession>A0AAN9GJ62</accession>
<keyword evidence="4" id="KW-0297">G-protein coupled receptor</keyword>
<sequence length="403" mass="45677">MAPLCTGSIRFFLHTFLFVKNHSFSLHTTAENGDMNNDSSVVHYTTQEDDMAPRRPWRSGSLHNALECMQVYIVPVFIAVGVAGSVLGIVVLLGTHLRYKFFSHFLVCLNVSSASFLLTVFTSWLADTGVDVFWLPGLCQLHIFSSHFFTFLAVWISVLGAYLVLWDWIRPREVPWLNSPTAAKVAVLALAVLTFTVYSYKSWTHFSLVHRGSRVCTVIPENERAMQVLNALDVLVLLVLPSFFFIVFVFIVLFRRLRPYCRGVKRLGCRKVSVKGRERVIYTCPSGDVITELGGLRLVRRDAVPRLREVHRLVLSQAACFLLLVTPRAVSGLLVLVLRFGYGLQPREHDILLNQVFQVTFYLYFTVLPLCPVVSSSKFRLHCWALLSSRPKNRTPVIQVEGP</sequence>
<feature type="transmembrane region" description="Helical" evidence="8">
    <location>
        <begin position="181"/>
        <end position="200"/>
    </location>
</feature>
<reference evidence="10 11" key="1">
    <citation type="submission" date="2024-02" db="EMBL/GenBank/DDBJ databases">
        <title>Chromosome-scale genome assembly of the rough periwinkle Littorina saxatilis.</title>
        <authorList>
            <person name="De Jode A."/>
            <person name="Faria R."/>
            <person name="Formenti G."/>
            <person name="Sims Y."/>
            <person name="Smith T.P."/>
            <person name="Tracey A."/>
            <person name="Wood J.M.D."/>
            <person name="Zagrodzka Z.B."/>
            <person name="Johannesson K."/>
            <person name="Butlin R.K."/>
            <person name="Leder E.H."/>
        </authorList>
    </citation>
    <scope>NUCLEOTIDE SEQUENCE [LARGE SCALE GENOMIC DNA]</scope>
    <source>
        <strain evidence="10">Snail1</strain>
        <tissue evidence="10">Muscle</tissue>
    </source>
</reference>
<feature type="transmembrane region" description="Helical" evidence="8">
    <location>
        <begin position="234"/>
        <end position="254"/>
    </location>
</feature>
<evidence type="ECO:0000256" key="3">
    <source>
        <dbReference type="ARBA" id="ARBA00022989"/>
    </source>
</evidence>
<evidence type="ECO:0000256" key="6">
    <source>
        <dbReference type="ARBA" id="ARBA00023170"/>
    </source>
</evidence>
<dbReference type="PANTHER" id="PTHR24243">
    <property type="entry name" value="G-PROTEIN COUPLED RECEPTOR"/>
    <property type="match status" value="1"/>
</dbReference>
<dbReference type="PROSITE" id="PS50262">
    <property type="entry name" value="G_PROTEIN_RECEP_F1_2"/>
    <property type="match status" value="1"/>
</dbReference>
<feature type="transmembrane region" description="Helical" evidence="8">
    <location>
        <begin position="105"/>
        <end position="126"/>
    </location>
</feature>
<keyword evidence="7" id="KW-0807">Transducer</keyword>
<dbReference type="Gene3D" id="1.20.1070.10">
    <property type="entry name" value="Rhodopsin 7-helix transmembrane proteins"/>
    <property type="match status" value="1"/>
</dbReference>
<evidence type="ECO:0000313" key="10">
    <source>
        <dbReference type="EMBL" id="KAK7108710.1"/>
    </source>
</evidence>
<evidence type="ECO:0000256" key="2">
    <source>
        <dbReference type="ARBA" id="ARBA00022692"/>
    </source>
</evidence>
<keyword evidence="6" id="KW-0675">Receptor</keyword>
<dbReference type="GO" id="GO:0004930">
    <property type="term" value="F:G protein-coupled receptor activity"/>
    <property type="evidence" value="ECO:0007669"/>
    <property type="project" value="UniProtKB-KW"/>
</dbReference>
<evidence type="ECO:0000256" key="7">
    <source>
        <dbReference type="ARBA" id="ARBA00023224"/>
    </source>
</evidence>
<dbReference type="Proteomes" id="UP001374579">
    <property type="component" value="Unassembled WGS sequence"/>
</dbReference>
<evidence type="ECO:0000256" key="1">
    <source>
        <dbReference type="ARBA" id="ARBA00004141"/>
    </source>
</evidence>
<evidence type="ECO:0000313" key="11">
    <source>
        <dbReference type="Proteomes" id="UP001374579"/>
    </source>
</evidence>
<feature type="transmembrane region" description="Helical" evidence="8">
    <location>
        <begin position="318"/>
        <end position="341"/>
    </location>
</feature>
<comment type="subcellular location">
    <subcellularLocation>
        <location evidence="1">Membrane</location>
        <topology evidence="1">Multi-pass membrane protein</topology>
    </subcellularLocation>
</comment>
<feature type="transmembrane region" description="Helical" evidence="8">
    <location>
        <begin position="72"/>
        <end position="93"/>
    </location>
</feature>
<proteinExistence type="predicted"/>
<dbReference type="PANTHER" id="PTHR24243:SF230">
    <property type="entry name" value="G-PROTEIN COUPLED RECEPTORS FAMILY 1 PROFILE DOMAIN-CONTAINING PROTEIN"/>
    <property type="match status" value="1"/>
</dbReference>
<evidence type="ECO:0000256" key="5">
    <source>
        <dbReference type="ARBA" id="ARBA00023136"/>
    </source>
</evidence>
<evidence type="ECO:0000256" key="4">
    <source>
        <dbReference type="ARBA" id="ARBA00023040"/>
    </source>
</evidence>
<dbReference type="AlphaFoldDB" id="A0AAN9GJ62"/>
<evidence type="ECO:0000259" key="9">
    <source>
        <dbReference type="PROSITE" id="PS50262"/>
    </source>
</evidence>
<feature type="domain" description="G-protein coupled receptors family 1 profile" evidence="9">
    <location>
        <begin position="84"/>
        <end position="375"/>
    </location>
</feature>
<keyword evidence="2 8" id="KW-0812">Transmembrane</keyword>
<keyword evidence="5 8" id="KW-0472">Membrane</keyword>
<feature type="transmembrane region" description="Helical" evidence="8">
    <location>
        <begin position="361"/>
        <end position="381"/>
    </location>
</feature>
<feature type="transmembrane region" description="Helical" evidence="8">
    <location>
        <begin position="146"/>
        <end position="169"/>
    </location>
</feature>
<evidence type="ECO:0000256" key="8">
    <source>
        <dbReference type="SAM" id="Phobius"/>
    </source>
</evidence>
<dbReference type="EMBL" id="JBAMIC010000004">
    <property type="protein sequence ID" value="KAK7108710.1"/>
    <property type="molecule type" value="Genomic_DNA"/>
</dbReference>
<keyword evidence="11" id="KW-1185">Reference proteome</keyword>
<comment type="caution">
    <text evidence="10">The sequence shown here is derived from an EMBL/GenBank/DDBJ whole genome shotgun (WGS) entry which is preliminary data.</text>
</comment>
<dbReference type="SUPFAM" id="SSF81321">
    <property type="entry name" value="Family A G protein-coupled receptor-like"/>
    <property type="match status" value="1"/>
</dbReference>
<keyword evidence="3 8" id="KW-1133">Transmembrane helix</keyword>
<protein>
    <recommendedName>
        <fullName evidence="9">G-protein coupled receptors family 1 profile domain-containing protein</fullName>
    </recommendedName>
</protein>
<dbReference type="GO" id="GO:0005886">
    <property type="term" value="C:plasma membrane"/>
    <property type="evidence" value="ECO:0007669"/>
    <property type="project" value="TreeGrafter"/>
</dbReference>
<gene>
    <name evidence="10" type="ORF">V1264_016394</name>
</gene>
<name>A0AAN9GJ62_9CAEN</name>
<organism evidence="10 11">
    <name type="scientific">Littorina saxatilis</name>
    <dbReference type="NCBI Taxonomy" id="31220"/>
    <lineage>
        <taxon>Eukaryota</taxon>
        <taxon>Metazoa</taxon>
        <taxon>Spiralia</taxon>
        <taxon>Lophotrochozoa</taxon>
        <taxon>Mollusca</taxon>
        <taxon>Gastropoda</taxon>
        <taxon>Caenogastropoda</taxon>
        <taxon>Littorinimorpha</taxon>
        <taxon>Littorinoidea</taxon>
        <taxon>Littorinidae</taxon>
        <taxon>Littorina</taxon>
    </lineage>
</organism>
<dbReference type="InterPro" id="IPR017452">
    <property type="entry name" value="GPCR_Rhodpsn_7TM"/>
</dbReference>